<evidence type="ECO:0000256" key="4">
    <source>
        <dbReference type="ARBA" id="ARBA00023136"/>
    </source>
</evidence>
<evidence type="ECO:0000256" key="3">
    <source>
        <dbReference type="ARBA" id="ARBA00022989"/>
    </source>
</evidence>
<keyword evidence="4 6" id="KW-0472">Membrane</keyword>
<reference evidence="8 9" key="1">
    <citation type="submission" date="2015-04" db="EMBL/GenBank/DDBJ databases">
        <title>Draft Genome Sequence of the Novel Agar-Digesting Marine Bacterium Q1.</title>
        <authorList>
            <person name="Li Y."/>
            <person name="Li D."/>
            <person name="Chen G."/>
            <person name="Du Z."/>
        </authorList>
    </citation>
    <scope>NUCLEOTIDE SEQUENCE [LARGE SCALE GENOMIC DNA]</scope>
    <source>
        <strain evidence="8 9">Q1</strain>
    </source>
</reference>
<feature type="transmembrane region" description="Helical" evidence="6">
    <location>
        <begin position="39"/>
        <end position="63"/>
    </location>
</feature>
<dbReference type="AlphaFoldDB" id="A0A0J8H0J0"/>
<feature type="transmembrane region" description="Helical" evidence="6">
    <location>
        <begin position="7"/>
        <end position="27"/>
    </location>
</feature>
<dbReference type="Proteomes" id="UP000037600">
    <property type="component" value="Unassembled WGS sequence"/>
</dbReference>
<sequence length="95" mass="10829">MKIALSLFIFAIIAGILMLLSSYHTQIVQLNYLFAKADLTLATALSIFLFLGFFISTLAWVLYITKVSLKLKASQRKIKKLNNEIELLHLQLKDK</sequence>
<name>A0A0J8H0J0_9ALTE</name>
<keyword evidence="3 6" id="KW-1133">Transmembrane helix</keyword>
<dbReference type="GO" id="GO:0005886">
    <property type="term" value="C:plasma membrane"/>
    <property type="evidence" value="ECO:0007669"/>
    <property type="project" value="InterPro"/>
</dbReference>
<evidence type="ECO:0000313" key="9">
    <source>
        <dbReference type="Proteomes" id="UP000037600"/>
    </source>
</evidence>
<evidence type="ECO:0000256" key="1">
    <source>
        <dbReference type="ARBA" id="ARBA00022475"/>
    </source>
</evidence>
<dbReference type="STRING" id="1513271.XM47_02965"/>
<dbReference type="RefSeq" id="WP_048689437.1">
    <property type="nucleotide sequence ID" value="NZ_KQ130483.1"/>
</dbReference>
<keyword evidence="5" id="KW-0175">Coiled coil</keyword>
<gene>
    <name evidence="8" type="ORF">XM47_02965</name>
</gene>
<evidence type="ECO:0000313" key="8">
    <source>
        <dbReference type="EMBL" id="KMT66513.1"/>
    </source>
</evidence>
<dbReference type="InterPro" id="IPR010445">
    <property type="entry name" value="LapA_dom"/>
</dbReference>
<keyword evidence="1" id="KW-1003">Cell membrane</keyword>
<accession>A0A0J8H0J0</accession>
<evidence type="ECO:0000256" key="2">
    <source>
        <dbReference type="ARBA" id="ARBA00022692"/>
    </source>
</evidence>
<proteinExistence type="predicted"/>
<dbReference type="EMBL" id="LAZL01000003">
    <property type="protein sequence ID" value="KMT66513.1"/>
    <property type="molecule type" value="Genomic_DNA"/>
</dbReference>
<keyword evidence="9" id="KW-1185">Reference proteome</keyword>
<protein>
    <recommendedName>
        <fullName evidence="7">Lipopolysaccharide assembly protein A domain-containing protein</fullName>
    </recommendedName>
</protein>
<feature type="coiled-coil region" evidence="5">
    <location>
        <begin position="64"/>
        <end position="91"/>
    </location>
</feature>
<keyword evidence="2 6" id="KW-0812">Transmembrane</keyword>
<evidence type="ECO:0000259" key="7">
    <source>
        <dbReference type="Pfam" id="PF06305"/>
    </source>
</evidence>
<organism evidence="8 9">
    <name type="scientific">Catenovulum maritimum</name>
    <dbReference type="NCBI Taxonomy" id="1513271"/>
    <lineage>
        <taxon>Bacteria</taxon>
        <taxon>Pseudomonadati</taxon>
        <taxon>Pseudomonadota</taxon>
        <taxon>Gammaproteobacteria</taxon>
        <taxon>Alteromonadales</taxon>
        <taxon>Alteromonadaceae</taxon>
        <taxon>Catenovulum</taxon>
    </lineage>
</organism>
<feature type="domain" description="Lipopolysaccharide assembly protein A" evidence="7">
    <location>
        <begin position="25"/>
        <end position="86"/>
    </location>
</feature>
<evidence type="ECO:0000256" key="5">
    <source>
        <dbReference type="SAM" id="Coils"/>
    </source>
</evidence>
<comment type="caution">
    <text evidence="8">The sequence shown here is derived from an EMBL/GenBank/DDBJ whole genome shotgun (WGS) entry which is preliminary data.</text>
</comment>
<dbReference type="Pfam" id="PF06305">
    <property type="entry name" value="LapA_dom"/>
    <property type="match status" value="1"/>
</dbReference>
<evidence type="ECO:0000256" key="6">
    <source>
        <dbReference type="SAM" id="Phobius"/>
    </source>
</evidence>